<dbReference type="OrthoDB" id="9777638at2"/>
<dbReference type="InterPro" id="IPR025714">
    <property type="entry name" value="Methyltranfer_dom"/>
</dbReference>
<dbReference type="CDD" id="cd02440">
    <property type="entry name" value="AdoMet_MTases"/>
    <property type="match status" value="1"/>
</dbReference>
<name>A0A6L7GHJ5_9SPHN</name>
<gene>
    <name evidence="2" type="ORF">GRI44_06495</name>
</gene>
<feature type="domain" description="Methyltransferase" evidence="1">
    <location>
        <begin position="44"/>
        <end position="149"/>
    </location>
</feature>
<dbReference type="GO" id="GO:0008168">
    <property type="term" value="F:methyltransferase activity"/>
    <property type="evidence" value="ECO:0007669"/>
    <property type="project" value="UniProtKB-KW"/>
</dbReference>
<reference evidence="2 3" key="1">
    <citation type="submission" date="2019-12" db="EMBL/GenBank/DDBJ databases">
        <title>Genomic-based taxomic classification of the family Erythrobacteraceae.</title>
        <authorList>
            <person name="Xu L."/>
        </authorList>
    </citation>
    <scope>NUCLEOTIDE SEQUENCE [LARGE SCALE GENOMIC DNA]</scope>
    <source>
        <strain evidence="2 3">KCTC 52259</strain>
    </source>
</reference>
<dbReference type="PANTHER" id="PTHR43861:SF1">
    <property type="entry name" value="TRANS-ACONITATE 2-METHYLTRANSFERASE"/>
    <property type="match status" value="1"/>
</dbReference>
<organism evidence="2 3">
    <name type="scientific">Allopontixanthobacter confluentis</name>
    <dbReference type="NCBI Taxonomy" id="1849021"/>
    <lineage>
        <taxon>Bacteria</taxon>
        <taxon>Pseudomonadati</taxon>
        <taxon>Pseudomonadota</taxon>
        <taxon>Alphaproteobacteria</taxon>
        <taxon>Sphingomonadales</taxon>
        <taxon>Erythrobacteraceae</taxon>
        <taxon>Allopontixanthobacter</taxon>
    </lineage>
</organism>
<dbReference type="AlphaFoldDB" id="A0A6L7GHJ5"/>
<accession>A0A6L7GHJ5</accession>
<dbReference type="EMBL" id="WTYU01000001">
    <property type="protein sequence ID" value="MXP14398.1"/>
    <property type="molecule type" value="Genomic_DNA"/>
</dbReference>
<dbReference type="Gene3D" id="3.40.50.150">
    <property type="entry name" value="Vaccinia Virus protein VP39"/>
    <property type="match status" value="1"/>
</dbReference>
<proteinExistence type="predicted"/>
<dbReference type="InterPro" id="IPR029063">
    <property type="entry name" value="SAM-dependent_MTases_sf"/>
</dbReference>
<dbReference type="GO" id="GO:0032259">
    <property type="term" value="P:methylation"/>
    <property type="evidence" value="ECO:0007669"/>
    <property type="project" value="UniProtKB-KW"/>
</dbReference>
<sequence>MQASEWQGRVGQKWAAEWRRTDRSFGGLTDHLVARATSRPVKCMLDIGCGAGELSIALARALPDAQIRGIDISDELVDVARERAANLPNTHFEIADAGAWPGDGFTPDLLISRHGVMFFPEPVQAFAHLSRIAAPNARLIFSCFRDMSQNDWASGITRFLPEGMVEEPAAMVPGPFAFADRDAVSAMLTRAGWLDVAFEPVNYAYVAGEGDDPVEDALGYFLQIGPAARAAAQLQHAQRAAFIQQLREFLVQHRDGQMVALDAAAWIVSARTGDAPK</sequence>
<evidence type="ECO:0000313" key="2">
    <source>
        <dbReference type="EMBL" id="MXP14398.1"/>
    </source>
</evidence>
<dbReference type="Pfam" id="PF13847">
    <property type="entry name" value="Methyltransf_31"/>
    <property type="match status" value="1"/>
</dbReference>
<keyword evidence="2" id="KW-0808">Transferase</keyword>
<dbReference type="RefSeq" id="WP_160600559.1">
    <property type="nucleotide sequence ID" value="NZ_WTYU01000001.1"/>
</dbReference>
<dbReference type="SUPFAM" id="SSF53335">
    <property type="entry name" value="S-adenosyl-L-methionine-dependent methyltransferases"/>
    <property type="match status" value="1"/>
</dbReference>
<dbReference type="Proteomes" id="UP000473531">
    <property type="component" value="Unassembled WGS sequence"/>
</dbReference>
<comment type="caution">
    <text evidence="2">The sequence shown here is derived from an EMBL/GenBank/DDBJ whole genome shotgun (WGS) entry which is preliminary data.</text>
</comment>
<protein>
    <submittedName>
        <fullName evidence="2">Methyltransferase domain-containing protein</fullName>
    </submittedName>
</protein>
<dbReference type="PANTHER" id="PTHR43861">
    <property type="entry name" value="TRANS-ACONITATE 2-METHYLTRANSFERASE-RELATED"/>
    <property type="match status" value="1"/>
</dbReference>
<keyword evidence="3" id="KW-1185">Reference proteome</keyword>
<evidence type="ECO:0000259" key="1">
    <source>
        <dbReference type="Pfam" id="PF13847"/>
    </source>
</evidence>
<evidence type="ECO:0000313" key="3">
    <source>
        <dbReference type="Proteomes" id="UP000473531"/>
    </source>
</evidence>
<keyword evidence="2" id="KW-0489">Methyltransferase</keyword>